<dbReference type="EMBL" id="JBHTMU010000008">
    <property type="protein sequence ID" value="MFD1342084.1"/>
    <property type="molecule type" value="Genomic_DNA"/>
</dbReference>
<evidence type="ECO:0000313" key="2">
    <source>
        <dbReference type="Proteomes" id="UP001597135"/>
    </source>
</evidence>
<protein>
    <submittedName>
        <fullName evidence="1">DUF1636 family protein</fullName>
    </submittedName>
</protein>
<organism evidence="1 2">
    <name type="scientific">Litorisediminicola beolgyonensis</name>
    <dbReference type="NCBI Taxonomy" id="1173614"/>
    <lineage>
        <taxon>Bacteria</taxon>
        <taxon>Pseudomonadati</taxon>
        <taxon>Pseudomonadota</taxon>
        <taxon>Alphaproteobacteria</taxon>
        <taxon>Rhodobacterales</taxon>
        <taxon>Paracoccaceae</taxon>
        <taxon>Litorisediminicola</taxon>
    </lineage>
</organism>
<name>A0ABW3ZGI0_9RHOB</name>
<proteinExistence type="predicted"/>
<comment type="caution">
    <text evidence="1">The sequence shown here is derived from an EMBL/GenBank/DDBJ whole genome shotgun (WGS) entry which is preliminary data.</text>
</comment>
<dbReference type="RefSeq" id="WP_386802147.1">
    <property type="nucleotide sequence ID" value="NZ_JBHTMU010000008.1"/>
</dbReference>
<keyword evidence="2" id="KW-1185">Reference proteome</keyword>
<reference evidence="2" key="1">
    <citation type="journal article" date="2019" name="Int. J. Syst. Evol. Microbiol.">
        <title>The Global Catalogue of Microorganisms (GCM) 10K type strain sequencing project: providing services to taxonomists for standard genome sequencing and annotation.</title>
        <authorList>
            <consortium name="The Broad Institute Genomics Platform"/>
            <consortium name="The Broad Institute Genome Sequencing Center for Infectious Disease"/>
            <person name="Wu L."/>
            <person name="Ma J."/>
        </authorList>
    </citation>
    <scope>NUCLEOTIDE SEQUENCE [LARGE SCALE GENOMIC DNA]</scope>
    <source>
        <strain evidence="2">CCUG 62953</strain>
    </source>
</reference>
<gene>
    <name evidence="1" type="ORF">ACFQ4E_06610</name>
</gene>
<dbReference type="Pfam" id="PF07845">
    <property type="entry name" value="DUF1636"/>
    <property type="match status" value="1"/>
</dbReference>
<sequence length="125" mass="13451">MLPLARRSRYGWVMRIPDARLRLCATCLDAPEAARDTLQAALEAAGLSAEVTLSDCMNGCAHPASLALQGEGRATYFFSDVRPDADLADIVGTTRAYLAAERGWIEDATACGRLRMLLVGRVPAL</sequence>
<evidence type="ECO:0000313" key="1">
    <source>
        <dbReference type="EMBL" id="MFD1342084.1"/>
    </source>
</evidence>
<accession>A0ABW3ZGI0</accession>
<dbReference type="Proteomes" id="UP001597135">
    <property type="component" value="Unassembled WGS sequence"/>
</dbReference>
<dbReference type="InterPro" id="IPR012863">
    <property type="entry name" value="DUF1636"/>
</dbReference>